<keyword evidence="10" id="KW-1185">Reference proteome</keyword>
<keyword evidence="4" id="KW-0547">Nucleotide-binding</keyword>
<evidence type="ECO:0000256" key="4">
    <source>
        <dbReference type="ARBA" id="ARBA00022741"/>
    </source>
</evidence>
<dbReference type="PROSITE" id="PS50011">
    <property type="entry name" value="PROTEIN_KINASE_DOM"/>
    <property type="match status" value="1"/>
</dbReference>
<evidence type="ECO:0000313" key="9">
    <source>
        <dbReference type="EMBL" id="KAG9509024.1"/>
    </source>
</evidence>
<evidence type="ECO:0000256" key="6">
    <source>
        <dbReference type="ARBA" id="ARBA00022840"/>
    </source>
</evidence>
<keyword evidence="3" id="KW-0808">Transferase</keyword>
<evidence type="ECO:0000256" key="5">
    <source>
        <dbReference type="ARBA" id="ARBA00022777"/>
    </source>
</evidence>
<name>A0ABQ7S6G9_9ACAR</name>
<dbReference type="PANTHER" id="PTHR24056">
    <property type="entry name" value="CELL DIVISION PROTEIN KINASE"/>
    <property type="match status" value="1"/>
</dbReference>
<dbReference type="PROSITE" id="PS00108">
    <property type="entry name" value="PROTEIN_KINASE_ST"/>
    <property type="match status" value="1"/>
</dbReference>
<feature type="non-terminal residue" evidence="9">
    <location>
        <position position="1"/>
    </location>
</feature>
<evidence type="ECO:0000256" key="3">
    <source>
        <dbReference type="ARBA" id="ARBA00022679"/>
    </source>
</evidence>
<proteinExistence type="inferred from homology"/>
<evidence type="ECO:0000256" key="2">
    <source>
        <dbReference type="ARBA" id="ARBA00022527"/>
    </source>
</evidence>
<evidence type="ECO:0000259" key="8">
    <source>
        <dbReference type="PROSITE" id="PS50011"/>
    </source>
</evidence>
<dbReference type="PANTHER" id="PTHR24056:SF107">
    <property type="entry name" value="CYCLIN-DEPENDENT KINASE 11A-RELATED"/>
    <property type="match status" value="1"/>
</dbReference>
<evidence type="ECO:0000256" key="7">
    <source>
        <dbReference type="SAM" id="MobiDB-lite"/>
    </source>
</evidence>
<evidence type="ECO:0000313" key="10">
    <source>
        <dbReference type="Proteomes" id="UP000825002"/>
    </source>
</evidence>
<organism evidence="9 10">
    <name type="scientific">Fragariocoptes setiger</name>
    <dbReference type="NCBI Taxonomy" id="1670756"/>
    <lineage>
        <taxon>Eukaryota</taxon>
        <taxon>Metazoa</taxon>
        <taxon>Ecdysozoa</taxon>
        <taxon>Arthropoda</taxon>
        <taxon>Chelicerata</taxon>
        <taxon>Arachnida</taxon>
        <taxon>Acari</taxon>
        <taxon>Acariformes</taxon>
        <taxon>Trombidiformes</taxon>
        <taxon>Prostigmata</taxon>
        <taxon>Eupodina</taxon>
        <taxon>Eriophyoidea</taxon>
        <taxon>Phytoptidae</taxon>
        <taxon>Fragariocoptes</taxon>
    </lineage>
</organism>
<evidence type="ECO:0000256" key="1">
    <source>
        <dbReference type="ARBA" id="ARBA00006485"/>
    </source>
</evidence>
<dbReference type="Gene3D" id="1.10.510.10">
    <property type="entry name" value="Transferase(Phosphotransferase) domain 1"/>
    <property type="match status" value="1"/>
</dbReference>
<reference evidence="9 10" key="1">
    <citation type="submission" date="2020-10" db="EMBL/GenBank/DDBJ databases">
        <authorList>
            <person name="Klimov P.B."/>
            <person name="Dyachkov S.M."/>
            <person name="Chetverikov P.E."/>
        </authorList>
    </citation>
    <scope>NUCLEOTIDE SEQUENCE [LARGE SCALE GENOMIC DNA]</scope>
    <source>
        <strain evidence="9">BMOC 18-1129-001#AD2665</strain>
        <tissue evidence="9">Entire mites</tissue>
    </source>
</reference>
<feature type="domain" description="Protein kinase" evidence="8">
    <location>
        <begin position="46"/>
        <end position="336"/>
    </location>
</feature>
<comment type="similarity">
    <text evidence="1">Belongs to the protein kinase superfamily. CMGC Ser/Thr protein kinase family. CDC2/CDKX subfamily.</text>
</comment>
<dbReference type="EMBL" id="JAIFTH010000728">
    <property type="protein sequence ID" value="KAG9509024.1"/>
    <property type="molecule type" value="Genomic_DNA"/>
</dbReference>
<protein>
    <submittedName>
        <fullName evidence="9">Cyclin-dependent kinase 11B</fullName>
    </submittedName>
</protein>
<feature type="region of interest" description="Disordered" evidence="7">
    <location>
        <begin position="1"/>
        <end position="21"/>
    </location>
</feature>
<gene>
    <name evidence="9" type="primary">Cdk11b</name>
    <name evidence="9" type="ORF">GZH46_02468</name>
</gene>
<dbReference type="SMART" id="SM00220">
    <property type="entry name" value="S_TKc"/>
    <property type="match status" value="1"/>
</dbReference>
<dbReference type="InterPro" id="IPR050108">
    <property type="entry name" value="CDK"/>
</dbReference>
<dbReference type="InterPro" id="IPR000719">
    <property type="entry name" value="Prot_kinase_dom"/>
</dbReference>
<dbReference type="Gene3D" id="3.30.200.20">
    <property type="entry name" value="Phosphorylase Kinase, domain 1"/>
    <property type="match status" value="1"/>
</dbReference>
<sequence length="368" mass="42055">MSTTSKRSSSRESSSEDTGTCKSCRVSEGPKYYYPGIDGCRSVDEFSFIHKIEEGTYGVVFKATNKRTGENVALKRLKIEAGQDGFPITSLREVNTLLKARHPHIINVQEIVFGNDLTKIYIVMEYMEYDLRTIMDMMKAPFTLGQIKTLLRQLLDAVRHLHDNWIIHRDLKPSNLLYERGILKVGDFGLAREYGSPLRAYSQSVVTLWYRAPELLLRPSKLVRYSTAIDIWSIGCIFAELLTNKALFAGKTEQHQIELIFSVLGTPNDSVWPGFENLKLSTSYRLPQYKFNELAVRLQNTAVSNFKEGLKLLNQMFDYNVAKRISADDALKHRFFDEIPRPIDPALFPEQISRPPCQGSTRVSRRDA</sequence>
<dbReference type="Pfam" id="PF00069">
    <property type="entry name" value="Pkinase"/>
    <property type="match status" value="1"/>
</dbReference>
<keyword evidence="6" id="KW-0067">ATP-binding</keyword>
<dbReference type="Proteomes" id="UP000825002">
    <property type="component" value="Unassembled WGS sequence"/>
</dbReference>
<keyword evidence="2" id="KW-0723">Serine/threonine-protein kinase</keyword>
<accession>A0ABQ7S6G9</accession>
<dbReference type="InterPro" id="IPR008271">
    <property type="entry name" value="Ser/Thr_kinase_AS"/>
</dbReference>
<dbReference type="GO" id="GO:0016301">
    <property type="term" value="F:kinase activity"/>
    <property type="evidence" value="ECO:0007669"/>
    <property type="project" value="UniProtKB-KW"/>
</dbReference>
<comment type="caution">
    <text evidence="9">The sequence shown here is derived from an EMBL/GenBank/DDBJ whole genome shotgun (WGS) entry which is preliminary data.</text>
</comment>
<dbReference type="SUPFAM" id="SSF56112">
    <property type="entry name" value="Protein kinase-like (PK-like)"/>
    <property type="match status" value="1"/>
</dbReference>
<dbReference type="InterPro" id="IPR011009">
    <property type="entry name" value="Kinase-like_dom_sf"/>
</dbReference>
<keyword evidence="5 9" id="KW-0418">Kinase</keyword>